<sequence length="77" mass="7919">MCGGFVGKAISTVTDAIGLTDTKAASKGYDAQAAEAKARAEAQTAENEQVAQRKKRKASEVLSSGSSQDEKKNTLGG</sequence>
<accession>A0AAW8AT03</accession>
<dbReference type="AlphaFoldDB" id="A0AAW8AT03"/>
<proteinExistence type="predicted"/>
<name>A0AAW8AT03_ACILW</name>
<evidence type="ECO:0000256" key="1">
    <source>
        <dbReference type="SAM" id="MobiDB-lite"/>
    </source>
</evidence>
<feature type="compositionally biased region" description="Basic and acidic residues" evidence="1">
    <location>
        <begin position="68"/>
        <end position="77"/>
    </location>
</feature>
<gene>
    <name evidence="2" type="ORF">Q8G51_00435</name>
</gene>
<reference evidence="2" key="1">
    <citation type="submission" date="2023-07" db="EMBL/GenBank/DDBJ databases">
        <title>Dynamics of blaOXA-23 gene transmission in Acinetobacter spp. from contaminated veterinary surfaces.</title>
        <authorList>
            <person name="Moreira Da Silva J."/>
            <person name="Menezes J."/>
            <person name="Fernandes L."/>
            <person name="Marques C."/>
            <person name="Amaral A."/>
            <person name="Timofte D."/>
            <person name="Pomba C."/>
        </authorList>
    </citation>
    <scope>NUCLEOTIDE SEQUENCE</scope>
    <source>
        <strain evidence="2">CMVB11Z4A1</strain>
    </source>
</reference>
<dbReference type="RefSeq" id="WP_159515833.1">
    <property type="nucleotide sequence ID" value="NZ_JAUUUQ010000001.1"/>
</dbReference>
<comment type="caution">
    <text evidence="2">The sequence shown here is derived from an EMBL/GenBank/DDBJ whole genome shotgun (WGS) entry which is preliminary data.</text>
</comment>
<dbReference type="Proteomes" id="UP001242129">
    <property type="component" value="Unassembled WGS sequence"/>
</dbReference>
<evidence type="ECO:0000313" key="3">
    <source>
        <dbReference type="Proteomes" id="UP001242129"/>
    </source>
</evidence>
<protein>
    <recommendedName>
        <fullName evidence="4">CsbD family protein</fullName>
    </recommendedName>
</protein>
<evidence type="ECO:0000313" key="2">
    <source>
        <dbReference type="EMBL" id="MDP1446344.1"/>
    </source>
</evidence>
<organism evidence="2 3">
    <name type="scientific">Acinetobacter lwoffii</name>
    <dbReference type="NCBI Taxonomy" id="28090"/>
    <lineage>
        <taxon>Bacteria</taxon>
        <taxon>Pseudomonadati</taxon>
        <taxon>Pseudomonadota</taxon>
        <taxon>Gammaproteobacteria</taxon>
        <taxon>Moraxellales</taxon>
        <taxon>Moraxellaceae</taxon>
        <taxon>Acinetobacter</taxon>
    </lineage>
</organism>
<dbReference type="EMBL" id="JAUUUS010000001">
    <property type="protein sequence ID" value="MDP1446344.1"/>
    <property type="molecule type" value="Genomic_DNA"/>
</dbReference>
<evidence type="ECO:0008006" key="4">
    <source>
        <dbReference type="Google" id="ProtNLM"/>
    </source>
</evidence>
<feature type="region of interest" description="Disordered" evidence="1">
    <location>
        <begin position="39"/>
        <end position="77"/>
    </location>
</feature>